<dbReference type="RefSeq" id="XP_066803699.1">
    <property type="nucleotide sequence ID" value="XM_066946198.1"/>
</dbReference>
<dbReference type="EMBL" id="JBCAWK010000005">
    <property type="protein sequence ID" value="KAK8858858.1"/>
    <property type="molecule type" value="Genomic_DNA"/>
</dbReference>
<protein>
    <submittedName>
        <fullName evidence="6">Uncharacterized protein</fullName>
    </submittedName>
</protein>
<evidence type="ECO:0000256" key="5">
    <source>
        <dbReference type="SAM" id="MobiDB-lite"/>
    </source>
</evidence>
<feature type="region of interest" description="Disordered" evidence="5">
    <location>
        <begin position="349"/>
        <end position="401"/>
    </location>
</feature>
<name>A0AAW0YSF7_9TREE</name>
<dbReference type="GO" id="GO:0005737">
    <property type="term" value="C:cytoplasm"/>
    <property type="evidence" value="ECO:0007669"/>
    <property type="project" value="TreeGrafter"/>
</dbReference>
<evidence type="ECO:0000256" key="1">
    <source>
        <dbReference type="ARBA" id="ARBA00009049"/>
    </source>
</evidence>
<dbReference type="PANTHER" id="PTHR12425">
    <property type="entry name" value="SYNEMBRYN"/>
    <property type="match status" value="1"/>
</dbReference>
<dbReference type="InterPro" id="IPR019318">
    <property type="entry name" value="Gua_nucleotide_exch_fac_Ric8"/>
</dbReference>
<feature type="compositionally biased region" description="Low complexity" evidence="5">
    <location>
        <begin position="349"/>
        <end position="358"/>
    </location>
</feature>
<dbReference type="Pfam" id="PF10165">
    <property type="entry name" value="Ric8"/>
    <property type="match status" value="1"/>
</dbReference>
<accession>A0AAW0YSF7</accession>
<feature type="region of interest" description="Disordered" evidence="5">
    <location>
        <begin position="552"/>
        <end position="572"/>
    </location>
</feature>
<dbReference type="GeneID" id="92180346"/>
<dbReference type="KEGG" id="kne:92180346"/>
<comment type="similarity">
    <text evidence="1">Belongs to the synembryn family.</text>
</comment>
<keyword evidence="3" id="KW-0143">Chaperone</keyword>
<reference evidence="6 7" key="1">
    <citation type="journal article" date="2024" name="bioRxiv">
        <title>Comparative genomics of Cryptococcus and Kwoniella reveals pathogenesis evolution and contrasting karyotype dynamics via intercentromeric recombination or chromosome fusion.</title>
        <authorList>
            <person name="Coelho M.A."/>
            <person name="David-Palma M."/>
            <person name="Shea T."/>
            <person name="Bowers K."/>
            <person name="McGinley-Smith S."/>
            <person name="Mohammad A.W."/>
            <person name="Gnirke A."/>
            <person name="Yurkov A.M."/>
            <person name="Nowrousian M."/>
            <person name="Sun S."/>
            <person name="Cuomo C.A."/>
            <person name="Heitman J."/>
        </authorList>
    </citation>
    <scope>NUCLEOTIDE SEQUENCE [LARGE SCALE GENOMIC DNA]</scope>
    <source>
        <strain evidence="6 7">CBS 13917</strain>
    </source>
</reference>
<keyword evidence="2" id="KW-0344">Guanine-nucleotide releasing factor</keyword>
<comment type="caution">
    <text evidence="6">The sequence shown here is derived from an EMBL/GenBank/DDBJ whole genome shotgun (WGS) entry which is preliminary data.</text>
</comment>
<dbReference type="PANTHER" id="PTHR12425:SF5">
    <property type="entry name" value="SYNEMBRYN"/>
    <property type="match status" value="1"/>
</dbReference>
<dbReference type="GO" id="GO:0001965">
    <property type="term" value="F:G-protein alpha-subunit binding"/>
    <property type="evidence" value="ECO:0007669"/>
    <property type="project" value="TreeGrafter"/>
</dbReference>
<evidence type="ECO:0000256" key="4">
    <source>
        <dbReference type="SAM" id="Coils"/>
    </source>
</evidence>
<evidence type="ECO:0000256" key="3">
    <source>
        <dbReference type="ARBA" id="ARBA00023186"/>
    </source>
</evidence>
<feature type="region of interest" description="Disordered" evidence="5">
    <location>
        <begin position="588"/>
        <end position="607"/>
    </location>
</feature>
<dbReference type="GO" id="GO:0005085">
    <property type="term" value="F:guanyl-nucleotide exchange factor activity"/>
    <property type="evidence" value="ECO:0007669"/>
    <property type="project" value="UniProtKB-KW"/>
</dbReference>
<feature type="coiled-coil region" evidence="4">
    <location>
        <begin position="670"/>
        <end position="701"/>
    </location>
</feature>
<keyword evidence="7" id="KW-1185">Reference proteome</keyword>
<evidence type="ECO:0000256" key="2">
    <source>
        <dbReference type="ARBA" id="ARBA00022658"/>
    </source>
</evidence>
<gene>
    <name evidence="6" type="ORF">IAR55_003088</name>
</gene>
<feature type="compositionally biased region" description="Low complexity" evidence="5">
    <location>
        <begin position="368"/>
        <end position="394"/>
    </location>
</feature>
<dbReference type="GO" id="GO:0007186">
    <property type="term" value="P:G protein-coupled receptor signaling pathway"/>
    <property type="evidence" value="ECO:0007669"/>
    <property type="project" value="TreeGrafter"/>
</dbReference>
<evidence type="ECO:0000313" key="6">
    <source>
        <dbReference type="EMBL" id="KAK8858858.1"/>
    </source>
</evidence>
<keyword evidence="4" id="KW-0175">Coiled coil</keyword>
<feature type="compositionally biased region" description="Polar residues" evidence="5">
    <location>
        <begin position="556"/>
        <end position="572"/>
    </location>
</feature>
<proteinExistence type="inferred from homology"/>
<evidence type="ECO:0000313" key="7">
    <source>
        <dbReference type="Proteomes" id="UP001388673"/>
    </source>
</evidence>
<organism evidence="6 7">
    <name type="scientific">Kwoniella newhampshirensis</name>
    <dbReference type="NCBI Taxonomy" id="1651941"/>
    <lineage>
        <taxon>Eukaryota</taxon>
        <taxon>Fungi</taxon>
        <taxon>Dikarya</taxon>
        <taxon>Basidiomycota</taxon>
        <taxon>Agaricomycotina</taxon>
        <taxon>Tremellomycetes</taxon>
        <taxon>Tremellales</taxon>
        <taxon>Cryptococcaceae</taxon>
        <taxon>Kwoniella</taxon>
    </lineage>
</organism>
<sequence>MSVPRSLSASSYINIRDRGTRVGEVRRELNIAIDALPTQVDPTERELYLNAILGDLNGRDDAPWTVWPDDVYLLSLTAIKSLGRNPVGSETLLSPDHLSTLLYHSVLPLDLPSSSSTLATFSRPAPAPMSLSAREALKILANLLVLHSAGRSRLAAAGGARAIARALAGRGPDREDVELGKGKEEENTERLFLLGRLGFLVTIDRPKAVKVMVDEENVVGSLIHHVTTMAPESVNYAALSELLKMMNNIIRFYPADHPASSTSTHSHDPWDDRFDALLYPVLCVFYAIPIIDLSPPMSYITHVLLSIPFHPRILPTWHCVPESPSPSASSTATPTSPYSMRGLLNKISHMSSPSSTQSQERRKLSAGSLTLPTRSKSPTSPSSPRTSSSSSSSRDGIVPPGVYEPAALPTKLLRIFDHFFDTYIPCPDKPDDELPHGQVLDEVLPPLLLLLTNAAIGSEPIRAVLKETLLPSTLDRSAAAGPLESRNGTLGNILRLMGCAGHPQTKNTAGELMWAICKGDAADLCVEIGYGNAAGVLFQKGISGPPSAKIEEVQEEYTSNEPPSGSDLSPINIQPATPTVASTFATTSSDASAPRHPITGLKDDNGFVTGTEMTQDEKEREAERLFVLFDRMERNPVISMKSGENGEKKKDIKDLMREKLESGEVSTWEKKDEESERIRLEEEERLDEEEAMRELQEYKRRTTGIIGKQ</sequence>
<dbReference type="AlphaFoldDB" id="A0AAW0YSF7"/>
<dbReference type="Proteomes" id="UP001388673">
    <property type="component" value="Unassembled WGS sequence"/>
</dbReference>